<evidence type="ECO:0000313" key="6">
    <source>
        <dbReference type="Proteomes" id="UP000823927"/>
    </source>
</evidence>
<dbReference type="InterPro" id="IPR015422">
    <property type="entry name" value="PyrdxlP-dep_Trfase_small"/>
</dbReference>
<dbReference type="EMBL" id="DVIT01000055">
    <property type="protein sequence ID" value="HIS48392.1"/>
    <property type="molecule type" value="Genomic_DNA"/>
</dbReference>
<proteinExistence type="inferred from homology"/>
<comment type="caution">
    <text evidence="5">The sequence shown here is derived from an EMBL/GenBank/DDBJ whole genome shotgun (WGS) entry which is preliminary data.</text>
</comment>
<dbReference type="InterPro" id="IPR004839">
    <property type="entry name" value="Aminotransferase_I/II_large"/>
</dbReference>
<name>A0A9D1F717_9FIRM</name>
<comment type="similarity">
    <text evidence="3">Belongs to the class-I pyridoxal-phosphate-dependent aminotransferase family.</text>
</comment>
<evidence type="ECO:0000256" key="2">
    <source>
        <dbReference type="ARBA" id="ARBA00022898"/>
    </source>
</evidence>
<comment type="cofactor">
    <cofactor evidence="1 3">
        <name>pyridoxal 5'-phosphate</name>
        <dbReference type="ChEBI" id="CHEBI:597326"/>
    </cofactor>
</comment>
<dbReference type="EC" id="2.6.1.-" evidence="3"/>
<dbReference type="PROSITE" id="PS00105">
    <property type="entry name" value="AA_TRANSFER_CLASS_1"/>
    <property type="match status" value="1"/>
</dbReference>
<dbReference type="GO" id="GO:0008483">
    <property type="term" value="F:transaminase activity"/>
    <property type="evidence" value="ECO:0007669"/>
    <property type="project" value="UniProtKB-KW"/>
</dbReference>
<dbReference type="PANTHER" id="PTHR42885">
    <property type="entry name" value="HISTIDINOL-PHOSPHATE AMINOTRANSFERASE-RELATED"/>
    <property type="match status" value="1"/>
</dbReference>
<dbReference type="InterPro" id="IPR015421">
    <property type="entry name" value="PyrdxlP-dep_Trfase_major"/>
</dbReference>
<dbReference type="Gene3D" id="3.90.1150.10">
    <property type="entry name" value="Aspartate Aminotransferase, domain 1"/>
    <property type="match status" value="1"/>
</dbReference>
<feature type="domain" description="Aminotransferase class I/classII large" evidence="4">
    <location>
        <begin position="20"/>
        <end position="343"/>
    </location>
</feature>
<reference evidence="5" key="2">
    <citation type="journal article" date="2021" name="PeerJ">
        <title>Extensive microbial diversity within the chicken gut microbiome revealed by metagenomics and culture.</title>
        <authorList>
            <person name="Gilroy R."/>
            <person name="Ravi A."/>
            <person name="Getino M."/>
            <person name="Pursley I."/>
            <person name="Horton D.L."/>
            <person name="Alikhan N.F."/>
            <person name="Baker D."/>
            <person name="Gharbi K."/>
            <person name="Hall N."/>
            <person name="Watson M."/>
            <person name="Adriaenssens E.M."/>
            <person name="Foster-Nyarko E."/>
            <person name="Jarju S."/>
            <person name="Secka A."/>
            <person name="Antonio M."/>
            <person name="Oren A."/>
            <person name="Chaudhuri R.R."/>
            <person name="La Ragione R."/>
            <person name="Hildebrand F."/>
            <person name="Pallen M.J."/>
        </authorList>
    </citation>
    <scope>NUCLEOTIDE SEQUENCE</scope>
    <source>
        <strain evidence="5">CHK178-757</strain>
    </source>
</reference>
<sequence length="362" mass="40726">MLHGGDIYSVFEKDPGARENLVDFSANISPLGMPEPVRRAVIDGLDHALHYPDPQSRALKDGICRFFEETYGVTLSRGMIVCGNGAADVIYRLVLAKRPRRALLCAPTFAEYEEALKLSGTCLDFYRCPKASLEVEGDILDQIVSDIDMMFLCNPNNPTGLLTDPDLVGRIIEKTRTEGVFLVVDECFLDFCKAEQTHSVIPLLSQNKHILVLKSFTKMYGMAGIRLGYGLCRDDELICRMHQCGQAWPVSTAATDAGMAALKLTEHTGQVKDYVANEREYLFEALSRLNIHFLKSQVNYILFRMPGPADFYDQMAKRGFLVRRCANYHGLDETYYRMAVNKHKDNTGFINALQDIIREVSV</sequence>
<evidence type="ECO:0000256" key="1">
    <source>
        <dbReference type="ARBA" id="ARBA00001933"/>
    </source>
</evidence>
<dbReference type="InterPro" id="IPR015424">
    <property type="entry name" value="PyrdxlP-dep_Trfase"/>
</dbReference>
<dbReference type="PANTHER" id="PTHR42885:SF1">
    <property type="entry name" value="THREONINE-PHOSPHATE DECARBOXYLASE"/>
    <property type="match status" value="1"/>
</dbReference>
<dbReference type="Pfam" id="PF00155">
    <property type="entry name" value="Aminotran_1_2"/>
    <property type="match status" value="1"/>
</dbReference>
<dbReference type="SUPFAM" id="SSF53383">
    <property type="entry name" value="PLP-dependent transferases"/>
    <property type="match status" value="1"/>
</dbReference>
<keyword evidence="3" id="KW-0808">Transferase</keyword>
<reference evidence="5" key="1">
    <citation type="submission" date="2020-10" db="EMBL/GenBank/DDBJ databases">
        <authorList>
            <person name="Gilroy R."/>
        </authorList>
    </citation>
    <scope>NUCLEOTIDE SEQUENCE</scope>
    <source>
        <strain evidence="5">CHK178-757</strain>
    </source>
</reference>
<dbReference type="AlphaFoldDB" id="A0A9D1F717"/>
<accession>A0A9D1F717</accession>
<organism evidence="5 6">
    <name type="scientific">Candidatus Scybalocola faecigallinarum</name>
    <dbReference type="NCBI Taxonomy" id="2840941"/>
    <lineage>
        <taxon>Bacteria</taxon>
        <taxon>Bacillati</taxon>
        <taxon>Bacillota</taxon>
        <taxon>Clostridia</taxon>
        <taxon>Lachnospirales</taxon>
        <taxon>Lachnospiraceae</taxon>
        <taxon>Lachnospiraceae incertae sedis</taxon>
        <taxon>Candidatus Scybalocola (ex Gilroy et al. 2021)</taxon>
    </lineage>
</organism>
<dbReference type="InterPro" id="IPR004838">
    <property type="entry name" value="NHTrfase_class1_PyrdxlP-BS"/>
</dbReference>
<dbReference type="Gene3D" id="3.40.640.10">
    <property type="entry name" value="Type I PLP-dependent aspartate aminotransferase-like (Major domain)"/>
    <property type="match status" value="1"/>
</dbReference>
<keyword evidence="2" id="KW-0663">Pyridoxal phosphate</keyword>
<keyword evidence="3 5" id="KW-0032">Aminotransferase</keyword>
<evidence type="ECO:0000256" key="3">
    <source>
        <dbReference type="RuleBase" id="RU000481"/>
    </source>
</evidence>
<evidence type="ECO:0000259" key="4">
    <source>
        <dbReference type="Pfam" id="PF00155"/>
    </source>
</evidence>
<dbReference type="CDD" id="cd00609">
    <property type="entry name" value="AAT_like"/>
    <property type="match status" value="1"/>
</dbReference>
<dbReference type="GO" id="GO:0030170">
    <property type="term" value="F:pyridoxal phosphate binding"/>
    <property type="evidence" value="ECO:0007669"/>
    <property type="project" value="InterPro"/>
</dbReference>
<gene>
    <name evidence="5" type="ORF">IAB46_12730</name>
</gene>
<evidence type="ECO:0000313" key="5">
    <source>
        <dbReference type="EMBL" id="HIS48392.1"/>
    </source>
</evidence>
<protein>
    <recommendedName>
        <fullName evidence="3">Aminotransferase</fullName>
        <ecNumber evidence="3">2.6.1.-</ecNumber>
    </recommendedName>
</protein>
<dbReference type="Proteomes" id="UP000823927">
    <property type="component" value="Unassembled WGS sequence"/>
</dbReference>